<dbReference type="PANTHER" id="PTHR19980:SF0">
    <property type="entry name" value="CLEAVAGE STIMULATION FACTOR SUBUNIT 3"/>
    <property type="match status" value="1"/>
</dbReference>
<dbReference type="InterPro" id="IPR003107">
    <property type="entry name" value="HAT"/>
</dbReference>
<comment type="subcellular location">
    <subcellularLocation>
        <location evidence="4">Nucleus</location>
    </subcellularLocation>
    <subcellularLocation>
        <location evidence="4">Cytoplasm</location>
    </subcellularLocation>
    <text evidence="4">Nucleus and/or cytoplasm.</text>
</comment>
<gene>
    <name evidence="8" type="ORF">CANINC_004310</name>
</gene>
<dbReference type="OrthoDB" id="26282at2759"/>
<dbReference type="EMBL" id="SELW01000652">
    <property type="protein sequence ID" value="TID15781.1"/>
    <property type="molecule type" value="Genomic_DNA"/>
</dbReference>
<keyword evidence="4" id="KW-0507">mRNA processing</keyword>
<dbReference type="GO" id="GO:0180010">
    <property type="term" value="P:co-transcriptional mRNA 3'-end processing, cleavage and polyadenylation pathway"/>
    <property type="evidence" value="ECO:0007669"/>
    <property type="project" value="UniProtKB-UniRule"/>
</dbReference>
<dbReference type="Pfam" id="PF05843">
    <property type="entry name" value="Suf"/>
    <property type="match status" value="1"/>
</dbReference>
<evidence type="ECO:0000256" key="1">
    <source>
        <dbReference type="ARBA" id="ARBA00022737"/>
    </source>
</evidence>
<evidence type="ECO:0000256" key="4">
    <source>
        <dbReference type="RuleBase" id="RU369035"/>
    </source>
</evidence>
<accession>A0A4T0WWU7</accession>
<evidence type="ECO:0000256" key="5">
    <source>
        <dbReference type="SAM" id="Coils"/>
    </source>
</evidence>
<evidence type="ECO:0000313" key="9">
    <source>
        <dbReference type="Proteomes" id="UP000307173"/>
    </source>
</evidence>
<evidence type="ECO:0000256" key="3">
    <source>
        <dbReference type="ARBA" id="ARBA00026188"/>
    </source>
</evidence>
<dbReference type="InterPro" id="IPR011990">
    <property type="entry name" value="TPR-like_helical_dom_sf"/>
</dbReference>
<evidence type="ECO:0000256" key="6">
    <source>
        <dbReference type="SAM" id="MobiDB-lite"/>
    </source>
</evidence>
<dbReference type="GO" id="GO:0003729">
    <property type="term" value="F:mRNA binding"/>
    <property type="evidence" value="ECO:0007669"/>
    <property type="project" value="TreeGrafter"/>
</dbReference>
<protein>
    <recommendedName>
        <fullName evidence="3 4">mRNA 3'-end-processing protein RNA14</fullName>
    </recommendedName>
</protein>
<evidence type="ECO:0000256" key="2">
    <source>
        <dbReference type="ARBA" id="ARBA00023242"/>
    </source>
</evidence>
<reference evidence="8 9" key="1">
    <citation type="journal article" date="2019" name="Front. Genet.">
        <title>Whole-Genome Sequencing of the Opportunistic Yeast Pathogen Candida inconspicua Uncovers Its Hybrid Origin.</title>
        <authorList>
            <person name="Mixao V."/>
            <person name="Hansen A.P."/>
            <person name="Saus E."/>
            <person name="Boekhout T."/>
            <person name="Lass-Florl C."/>
            <person name="Gabaldon T."/>
        </authorList>
    </citation>
    <scope>NUCLEOTIDE SEQUENCE [LARGE SCALE GENOMIC DNA]</scope>
    <source>
        <strain evidence="8 9">CBS 180</strain>
    </source>
</reference>
<feature type="compositionally biased region" description="Basic and acidic residues" evidence="6">
    <location>
        <begin position="532"/>
        <end position="556"/>
    </location>
</feature>
<feature type="compositionally biased region" description="Gly residues" evidence="6">
    <location>
        <begin position="602"/>
        <end position="612"/>
    </location>
</feature>
<keyword evidence="4" id="KW-0963">Cytoplasm</keyword>
<dbReference type="InterPro" id="IPR008847">
    <property type="entry name" value="Suf"/>
</dbReference>
<feature type="coiled-coil region" evidence="5">
    <location>
        <begin position="204"/>
        <end position="234"/>
    </location>
</feature>
<dbReference type="STRING" id="52247.A0A4T0WWU7"/>
<name>A0A4T0WWU7_9ASCO</name>
<comment type="caution">
    <text evidence="8">The sequence shown here is derived from an EMBL/GenBank/DDBJ whole genome shotgun (WGS) entry which is preliminary data.</text>
</comment>
<keyword evidence="2 4" id="KW-0539">Nucleus</keyword>
<feature type="compositionally biased region" description="Low complexity" evidence="6">
    <location>
        <begin position="571"/>
        <end position="582"/>
    </location>
</feature>
<sequence length="612" mass="71969">MSVEKRKLEVSESNTGENKKVKLNDDQISKIVDSGEKNKIDEEFESHFEKYPNDGDAWTIYIEWMINNPDKYERKDIDLSFSKVLTKIYHIGLWRLYLRYVQMNHSITGDDEEKSRSIVLKAFKFATDTVGIDYFEGDLIWTDYLKYLSEWNPSNPNEVETRESLIRKALRTMISFPSKKLSEHWKSFTQFESNIDVMKSRKVISDASIEIAKIRKLNNELEKIIGGIVKMRERKYSVRQVNKWEKWIEWEKKNLMELNNDELNKRINYVYNQSIQYGRFMPQLWFNYANYLSENDKKLECINLLREGLKVNPFSFILTNGLSERYEIEGEGKIEELKNVWIELIENVIREGNEDKDNIVSFCYCELMRIVNRINGFKEVRPIFKRARQYKGIKWNVYYDYSMIEYNNGENKIANRSFQLGMQIFKDDIKFVMKYLEFLIISKDMVTFKNVIEKSIEFFFENGDLNGLKRIMSKYYDIETQFGDIKLINKLCEKYDSIFGKMKHLELLVSKMEEFGPQFNIIKELDEYKGKKEKEKGEKEKGEKGEKGGKSEKIEIEVEDEEEEEDYTPEVTAVVVNDTAADGGNGTLEGVMDALQKDQTGGETGEAGEAGV</sequence>
<feature type="compositionally biased region" description="Acidic residues" evidence="6">
    <location>
        <begin position="557"/>
        <end position="568"/>
    </location>
</feature>
<dbReference type="AlphaFoldDB" id="A0A4T0WWU7"/>
<dbReference type="GO" id="GO:0005737">
    <property type="term" value="C:cytoplasm"/>
    <property type="evidence" value="ECO:0007669"/>
    <property type="project" value="UniProtKB-SubCell"/>
</dbReference>
<feature type="domain" description="Suppressor of forked" evidence="7">
    <location>
        <begin position="29"/>
        <end position="512"/>
    </location>
</feature>
<dbReference type="SMART" id="SM00386">
    <property type="entry name" value="HAT"/>
    <property type="match status" value="5"/>
</dbReference>
<dbReference type="SUPFAM" id="SSF48452">
    <property type="entry name" value="TPR-like"/>
    <property type="match status" value="1"/>
</dbReference>
<evidence type="ECO:0000313" key="8">
    <source>
        <dbReference type="EMBL" id="TID15781.1"/>
    </source>
</evidence>
<dbReference type="Proteomes" id="UP000307173">
    <property type="component" value="Unassembled WGS sequence"/>
</dbReference>
<organism evidence="8 9">
    <name type="scientific">Pichia inconspicua</name>
    <dbReference type="NCBI Taxonomy" id="52247"/>
    <lineage>
        <taxon>Eukaryota</taxon>
        <taxon>Fungi</taxon>
        <taxon>Dikarya</taxon>
        <taxon>Ascomycota</taxon>
        <taxon>Saccharomycotina</taxon>
        <taxon>Pichiomycetes</taxon>
        <taxon>Pichiales</taxon>
        <taxon>Pichiaceae</taxon>
        <taxon>Pichia</taxon>
    </lineage>
</organism>
<keyword evidence="5" id="KW-0175">Coiled coil</keyword>
<keyword evidence="9" id="KW-1185">Reference proteome</keyword>
<dbReference type="Gene3D" id="1.25.40.1040">
    <property type="match status" value="1"/>
</dbReference>
<dbReference type="PANTHER" id="PTHR19980">
    <property type="entry name" value="RNA CLEAVAGE STIMULATION FACTOR"/>
    <property type="match status" value="1"/>
</dbReference>
<evidence type="ECO:0000259" key="7">
    <source>
        <dbReference type="Pfam" id="PF05843"/>
    </source>
</evidence>
<comment type="function">
    <text evidence="4">Component of the cleavage factor IA (CFIA) complex, which is involved in the endonucleolytic cleavage during polyadenylation-dependent pre-mRNA 3'-end formation.</text>
</comment>
<keyword evidence="1" id="KW-0677">Repeat</keyword>
<proteinExistence type="predicted"/>
<feature type="region of interest" description="Disordered" evidence="6">
    <location>
        <begin position="532"/>
        <end position="612"/>
    </location>
</feature>
<dbReference type="InterPro" id="IPR045243">
    <property type="entry name" value="Rna14-like"/>
</dbReference>
<dbReference type="GO" id="GO:0005634">
    <property type="term" value="C:nucleus"/>
    <property type="evidence" value="ECO:0007669"/>
    <property type="project" value="UniProtKB-SubCell"/>
</dbReference>